<feature type="transmembrane region" description="Helical" evidence="1">
    <location>
        <begin position="382"/>
        <end position="400"/>
    </location>
</feature>
<sequence>MLRRHYNQIWIECISIALLAGVFYVYLYSELPIDDTNRFTADIAAGRYQWDPTHLFMQPATVLWHQYLNFGTTALISQHHINTFCALVSLVIFYLLLLRLEVIFYKRLVLTLIAAVSFNVLNLATSGHMKLTAYPFLSLALYHAFLWEYDIKQNPQQADKSIWRLLISAVSLGIASLFLINSIVILPFLCIAILCIMPYKRASFNQRLKLSILYGLICTIIVVGVIGLFYYIITKEMPTLSGFISFVIGNKKGERHFFSIKESIARVGFGTLLNFVYTENLGPILRVWLNQQIPSFTRYINILWKDIVIAGGMLAILGWVYISGGIQLYKRTIGFTAWAFLLGSLSFAFWWNLSEAEFFFQITLPTLVIASLIPYNKMYRGIVTIWLIIAIISNVVFWAIPKKSYPFNNYIIKLQQFLKSDDLAICFAAYPGKQCMGFFLPYLKDRDMLALDQLLLKLNDKNLFFSELRERVDEALSRTSHIYVFQALDEEDWNAPWPMFLERGLTKDRLIQFFYEHYNVHYIGEVVGIKCWELYQLR</sequence>
<feature type="transmembrane region" description="Helical" evidence="1">
    <location>
        <begin position="79"/>
        <end position="97"/>
    </location>
</feature>
<feature type="transmembrane region" description="Helical" evidence="1">
    <location>
        <begin position="104"/>
        <end position="125"/>
    </location>
</feature>
<feature type="transmembrane region" description="Helical" evidence="1">
    <location>
        <begin position="184"/>
        <end position="200"/>
    </location>
</feature>
<name>A0A081BLZ4_9BACT</name>
<proteinExistence type="predicted"/>
<dbReference type="HOGENOM" id="CLU_505945_0_0_0"/>
<feature type="transmembrane region" description="Helical" evidence="1">
    <location>
        <begin position="212"/>
        <end position="233"/>
    </location>
</feature>
<feature type="transmembrane region" description="Helical" evidence="1">
    <location>
        <begin position="9"/>
        <end position="29"/>
    </location>
</feature>
<evidence type="ECO:0000313" key="3">
    <source>
        <dbReference type="Proteomes" id="UP000030700"/>
    </source>
</evidence>
<reference evidence="2" key="1">
    <citation type="journal article" date="2015" name="PeerJ">
        <title>First genomic representation of candidate bacterial phylum KSB3 points to enhanced environmental sensing as a trigger of wastewater bulking.</title>
        <authorList>
            <person name="Sekiguchi Y."/>
            <person name="Ohashi A."/>
            <person name="Parks D.H."/>
            <person name="Yamauchi T."/>
            <person name="Tyson G.W."/>
            <person name="Hugenholtz P."/>
        </authorList>
    </citation>
    <scope>NUCLEOTIDE SEQUENCE [LARGE SCALE GENOMIC DNA]</scope>
</reference>
<feature type="transmembrane region" description="Helical" evidence="1">
    <location>
        <begin position="358"/>
        <end position="375"/>
    </location>
</feature>
<dbReference type="Proteomes" id="UP000030700">
    <property type="component" value="Unassembled WGS sequence"/>
</dbReference>
<keyword evidence="1" id="KW-0812">Transmembrane</keyword>
<evidence type="ECO:0000256" key="1">
    <source>
        <dbReference type="SAM" id="Phobius"/>
    </source>
</evidence>
<keyword evidence="3" id="KW-1185">Reference proteome</keyword>
<accession>A0A081BLZ4</accession>
<gene>
    <name evidence="2" type="ORF">U14_02654</name>
</gene>
<organism evidence="2">
    <name type="scientific">Candidatus Moduliflexus flocculans</name>
    <dbReference type="NCBI Taxonomy" id="1499966"/>
    <lineage>
        <taxon>Bacteria</taxon>
        <taxon>Candidatus Moduliflexota</taxon>
        <taxon>Candidatus Moduliflexia</taxon>
        <taxon>Candidatus Moduliflexales</taxon>
        <taxon>Candidatus Moduliflexaceae</taxon>
    </lineage>
</organism>
<keyword evidence="1" id="KW-1133">Transmembrane helix</keyword>
<keyword evidence="1" id="KW-0472">Membrane</keyword>
<evidence type="ECO:0000313" key="2">
    <source>
        <dbReference type="EMBL" id="GAK51410.1"/>
    </source>
</evidence>
<dbReference type="EMBL" id="DF820457">
    <property type="protein sequence ID" value="GAK51410.1"/>
    <property type="molecule type" value="Genomic_DNA"/>
</dbReference>
<dbReference type="STRING" id="1499966.U14_02654"/>
<feature type="transmembrane region" description="Helical" evidence="1">
    <location>
        <begin position="333"/>
        <end position="352"/>
    </location>
</feature>
<feature type="transmembrane region" description="Helical" evidence="1">
    <location>
        <begin position="302"/>
        <end position="321"/>
    </location>
</feature>
<evidence type="ECO:0008006" key="4">
    <source>
        <dbReference type="Google" id="ProtNLM"/>
    </source>
</evidence>
<dbReference type="AlphaFoldDB" id="A0A081BLZ4"/>
<protein>
    <recommendedName>
        <fullName evidence="4">Glycosyltransferase RgtA/B/C/D-like domain-containing protein</fullName>
    </recommendedName>
</protein>